<accession>A0ABR1H7R7</accession>
<reference evidence="11 12" key="1">
    <citation type="journal article" date="2025" name="Microbiol. Resour. Announc.">
        <title>Draft genome sequences for Neonectria magnoliae and Neonectria punicea, canker pathogens of Liriodendron tulipifera and Acer saccharum in West Virginia.</title>
        <authorList>
            <person name="Petronek H.M."/>
            <person name="Kasson M.T."/>
            <person name="Metheny A.M."/>
            <person name="Stauder C.M."/>
            <person name="Lovett B."/>
            <person name="Lynch S.C."/>
            <person name="Garnas J.R."/>
            <person name="Kasson L.R."/>
            <person name="Stajich J.E."/>
        </authorList>
    </citation>
    <scope>NUCLEOTIDE SEQUENCE [LARGE SCALE GENOMIC DNA]</scope>
    <source>
        <strain evidence="11 12">NRRL 64651</strain>
    </source>
</reference>
<dbReference type="PANTHER" id="PTHR22914">
    <property type="entry name" value="CHITIN SYNTHASE"/>
    <property type="match status" value="1"/>
</dbReference>
<evidence type="ECO:0000256" key="4">
    <source>
        <dbReference type="ARBA" id="ARBA00022679"/>
    </source>
</evidence>
<protein>
    <recommendedName>
        <fullName evidence="2">chitin synthase</fullName>
        <ecNumber evidence="2">2.4.1.16</ecNumber>
    </recommendedName>
</protein>
<keyword evidence="12" id="KW-1185">Reference proteome</keyword>
<evidence type="ECO:0000256" key="7">
    <source>
        <dbReference type="ARBA" id="ARBA00023136"/>
    </source>
</evidence>
<dbReference type="PANTHER" id="PTHR22914:SF46">
    <property type="entry name" value="CHITIN SYNTHASE"/>
    <property type="match status" value="1"/>
</dbReference>
<dbReference type="EC" id="2.4.1.16" evidence="2"/>
<sequence length="666" mass="74751">MAMYIRMMEDLPQSEVAKSRSPGKNVSETSFDTEPKPRSIASAVEVVASPETKTKSPVTQDGNNAVPTTHTQEPSPQISSQQGNTIETCGYPSIEDPVDPARILSQKDLRNQRVMFLGAIVLLNVIMVMIAFFGKTSKIIFVAVLFIKSKDFLSAIVSPLGMMVTRIWRVFKPLEPVPQLWILSLIPAYSESEEQIVKTIYSLRDNDVEPHRQVMVVVLDGNPRDVQSHMTRVIREFERPYVSLKWKRGVLRIVAGFMEDVPVIVIEKQKNGGKKDSLILCHDLFNYPRQNSPLYTKLLREEIQREILPILTEGAPFSGFDMVFCTDADSTIYKGAVVRLANALARDKNAIAACGLVLVELEPGLEWSFWNLYQQFQYTYGQYLRRRAEGYVGKVTCLPGCITMMAVREEMAGAIRKYAEPVTTYMVIRHQVQYLGTDRRLTYSMLSQGKHLRTLFVPDAVSETVAPQSIAHYLSQRRRWGSNAYFNNYFYLAGENMIAITRIAATVEVVRLSMVYYRLLNTALFIKSLVHHVSIMKLMPMLIVGQLPSVWFFTSVLIESELRKRAHKLILGFLINKCISPFMSIIIFTKVATNLGSQVWGMSGVTASSAPAATTPGAETSEAVGDLSAAEKGEAGLTSKDIAEEADERRRSTNVRRRDLDVEADG</sequence>
<comment type="subcellular location">
    <subcellularLocation>
        <location evidence="1">Membrane</location>
        <topology evidence="1">Multi-pass membrane protein</topology>
    </subcellularLocation>
</comment>
<dbReference type="Proteomes" id="UP001498421">
    <property type="component" value="Unassembled WGS sequence"/>
</dbReference>
<gene>
    <name evidence="11" type="ORF">QQZ08_011754</name>
</gene>
<feature type="region of interest" description="Disordered" evidence="9">
    <location>
        <begin position="632"/>
        <end position="666"/>
    </location>
</feature>
<dbReference type="EMBL" id="JAZAVK010000193">
    <property type="protein sequence ID" value="KAK7417095.1"/>
    <property type="molecule type" value="Genomic_DNA"/>
</dbReference>
<dbReference type="Gene3D" id="3.90.550.10">
    <property type="entry name" value="Spore Coat Polysaccharide Biosynthesis Protein SpsA, Chain A"/>
    <property type="match status" value="1"/>
</dbReference>
<feature type="compositionally biased region" description="Polar residues" evidence="9">
    <location>
        <begin position="55"/>
        <end position="86"/>
    </location>
</feature>
<evidence type="ECO:0000256" key="8">
    <source>
        <dbReference type="ARBA" id="ARBA00049510"/>
    </source>
</evidence>
<dbReference type="InterPro" id="IPR004835">
    <property type="entry name" value="Chitin_synth"/>
</dbReference>
<keyword evidence="5 10" id="KW-0812">Transmembrane</keyword>
<evidence type="ECO:0000256" key="1">
    <source>
        <dbReference type="ARBA" id="ARBA00004141"/>
    </source>
</evidence>
<organism evidence="11 12">
    <name type="scientific">Neonectria magnoliae</name>
    <dbReference type="NCBI Taxonomy" id="2732573"/>
    <lineage>
        <taxon>Eukaryota</taxon>
        <taxon>Fungi</taxon>
        <taxon>Dikarya</taxon>
        <taxon>Ascomycota</taxon>
        <taxon>Pezizomycotina</taxon>
        <taxon>Sordariomycetes</taxon>
        <taxon>Hypocreomycetidae</taxon>
        <taxon>Hypocreales</taxon>
        <taxon>Nectriaceae</taxon>
        <taxon>Neonectria</taxon>
    </lineage>
</organism>
<comment type="caution">
    <text evidence="11">The sequence shown here is derived from an EMBL/GenBank/DDBJ whole genome shotgun (WGS) entry which is preliminary data.</text>
</comment>
<comment type="catalytic activity">
    <reaction evidence="8">
        <text>[(1-&gt;4)-N-acetyl-beta-D-glucosaminyl](n) + UDP-N-acetyl-alpha-D-glucosamine = [(1-&gt;4)-N-acetyl-beta-D-glucosaminyl](n+1) + UDP + H(+)</text>
        <dbReference type="Rhea" id="RHEA:16637"/>
        <dbReference type="Rhea" id="RHEA-COMP:9593"/>
        <dbReference type="Rhea" id="RHEA-COMP:9595"/>
        <dbReference type="ChEBI" id="CHEBI:15378"/>
        <dbReference type="ChEBI" id="CHEBI:17029"/>
        <dbReference type="ChEBI" id="CHEBI:57705"/>
        <dbReference type="ChEBI" id="CHEBI:58223"/>
        <dbReference type="EC" id="2.4.1.16"/>
    </reaction>
    <physiologicalReaction direction="left-to-right" evidence="8">
        <dbReference type="Rhea" id="RHEA:16638"/>
    </physiologicalReaction>
</comment>
<evidence type="ECO:0000313" key="11">
    <source>
        <dbReference type="EMBL" id="KAK7417095.1"/>
    </source>
</evidence>
<dbReference type="InterPro" id="IPR029044">
    <property type="entry name" value="Nucleotide-diphossugar_trans"/>
</dbReference>
<evidence type="ECO:0000313" key="12">
    <source>
        <dbReference type="Proteomes" id="UP001498421"/>
    </source>
</evidence>
<evidence type="ECO:0000256" key="3">
    <source>
        <dbReference type="ARBA" id="ARBA00022676"/>
    </source>
</evidence>
<keyword evidence="7 10" id="KW-0472">Membrane</keyword>
<feature type="compositionally biased region" description="Polar residues" evidence="9">
    <location>
        <begin position="22"/>
        <end position="32"/>
    </location>
</feature>
<evidence type="ECO:0000256" key="6">
    <source>
        <dbReference type="ARBA" id="ARBA00022989"/>
    </source>
</evidence>
<evidence type="ECO:0000256" key="5">
    <source>
        <dbReference type="ARBA" id="ARBA00022692"/>
    </source>
</evidence>
<dbReference type="SUPFAM" id="SSF53448">
    <property type="entry name" value="Nucleotide-diphospho-sugar transferases"/>
    <property type="match status" value="1"/>
</dbReference>
<keyword evidence="3" id="KW-0328">Glycosyltransferase</keyword>
<evidence type="ECO:0000256" key="2">
    <source>
        <dbReference type="ARBA" id="ARBA00012543"/>
    </source>
</evidence>
<feature type="transmembrane region" description="Helical" evidence="10">
    <location>
        <begin position="114"/>
        <end position="133"/>
    </location>
</feature>
<dbReference type="Pfam" id="PF03142">
    <property type="entry name" value="Chitin_synth_2"/>
    <property type="match status" value="1"/>
</dbReference>
<evidence type="ECO:0000256" key="10">
    <source>
        <dbReference type="SAM" id="Phobius"/>
    </source>
</evidence>
<name>A0ABR1H7R7_9HYPO</name>
<keyword evidence="4" id="KW-0808">Transferase</keyword>
<keyword evidence="6 10" id="KW-1133">Transmembrane helix</keyword>
<evidence type="ECO:0000256" key="9">
    <source>
        <dbReference type="SAM" id="MobiDB-lite"/>
    </source>
</evidence>
<proteinExistence type="predicted"/>
<feature type="region of interest" description="Disordered" evidence="9">
    <location>
        <begin position="1"/>
        <end position="86"/>
    </location>
</feature>
<feature type="compositionally biased region" description="Basic and acidic residues" evidence="9">
    <location>
        <begin position="641"/>
        <end position="666"/>
    </location>
</feature>